<organism evidence="4 5">
    <name type="scientific">Echinicola strongylocentroti</name>
    <dbReference type="NCBI Taxonomy" id="1795355"/>
    <lineage>
        <taxon>Bacteria</taxon>
        <taxon>Pseudomonadati</taxon>
        <taxon>Bacteroidota</taxon>
        <taxon>Cytophagia</taxon>
        <taxon>Cytophagales</taxon>
        <taxon>Cyclobacteriaceae</taxon>
        <taxon>Echinicola</taxon>
    </lineage>
</organism>
<feature type="signal peptide" evidence="2">
    <location>
        <begin position="1"/>
        <end position="20"/>
    </location>
</feature>
<dbReference type="Pfam" id="PF19077">
    <property type="entry name" value="Big_13"/>
    <property type="match status" value="1"/>
</dbReference>
<reference evidence="4 5" key="1">
    <citation type="submission" date="2018-06" db="EMBL/GenBank/DDBJ databases">
        <title>Echinicola strongylocentroti sp. nov., isolated from a sea urchin Strongylocentrotus intermedius.</title>
        <authorList>
            <person name="Bae S.S."/>
        </authorList>
    </citation>
    <scope>NUCLEOTIDE SEQUENCE [LARGE SCALE GENOMIC DNA]</scope>
    <source>
        <strain evidence="4 5">MEBiC08714</strain>
    </source>
</reference>
<dbReference type="RefSeq" id="WP_112785110.1">
    <property type="nucleotide sequence ID" value="NZ_CP030041.1"/>
</dbReference>
<dbReference type="AlphaFoldDB" id="A0A2Z4IMB2"/>
<dbReference type="EMBL" id="CP030041">
    <property type="protein sequence ID" value="AWW31736.1"/>
    <property type="molecule type" value="Genomic_DNA"/>
</dbReference>
<dbReference type="KEGG" id="est:DN752_17250"/>
<dbReference type="NCBIfam" id="TIGR04131">
    <property type="entry name" value="Bac_Flav_CTERM"/>
    <property type="match status" value="1"/>
</dbReference>
<dbReference type="Gene3D" id="2.60.40.10">
    <property type="entry name" value="Immunoglobulins"/>
    <property type="match status" value="1"/>
</dbReference>
<protein>
    <submittedName>
        <fullName evidence="4">Gliding motility-associated C-terminal domain-containing protein</fullName>
    </submittedName>
</protein>
<feature type="domain" description="HYR" evidence="3">
    <location>
        <begin position="669"/>
        <end position="754"/>
    </location>
</feature>
<sequence>MKRTLLLCIMGIMLCGAVRPFSGGMTPGASPVINTTPGYTEFEPGKGAVTIDKEVTVTDEDSPKAAKAVVKLTNLPDGGNEFINIAPDVVDLANDNGLTVNYNFTNGELTITGEADFSLYQRIFRELTYNNFSPIPDIADRIVKYSIYDTEGNTSAEQTRIIRVKNVPAVITEIQPVADGLYGIDDAVAVTVVFNRPVWVNGGTPQIPLQIGEQAVMASYSSGAGSKELVFVYTVVEGDLDEDGVEFTQEVRLNDAAIVDSVDEPADLQVDGFPSTSGIGVDGIRPFVAAVTLPEDGAYSVCGNSMLKFVLSMSETVTANEDIKLDITLDAGARTARFVPSESTADELVFVYDVASGDKDENGISVSGLALGEGVIADQAGNELTDIALDSAAVAEANNIIIDGTAPAPPQVTAITPDSGVSSSDGITNTSALMIAGTAEADLSVEIFANDDKVGEAMADSEGKWTFDATGLEWEEGQYELSAVAVDGSCNSSESSNTLLLTLDLNGPLVSVTNTEVSLGENGEVLVTIEELVDSYSDNYSSMETIELAMEKDVFTCEDLGENTVTITATDLAGNVTETNALVTVVHNEALSFVVEDLEVSLDENGLAELVYSDVVKGLNGTCLDLDRFTFELSKSSFSCGDVGSHNVSIAITGENGFTASEEALVKVTDDAAPQISGGDENVDVFVGLSGEYVMENYLEIFEVSDNCTVAMTNQSPAEGAVLTGYGTPHVVKITATDDAGNVTEHEFTITLKSNIIASLVDPDLLTVSWGTEEEELPLPEQVEAVLVSGETVMVEVAWDIQHYDNMSPGLYQNAGTVSLTESGYSYDGDRQPMLTIVVNEKSLPEDILLSEDEFSVEDDPNAPLGILTTVDVDDDQHSYALIGEYDDEQFFYILGDRLFWTPEAMPEDQHEFTITISSTDRIGNSITKTFLITRSKPALDDLTISNVFSPNGDDINDDWGVPSLKFYGEVKLMIFERSGKMVFVTYDPEERWDGRYEGGDLPVGSYYYVIELGEEQAKRRGVLTLIRN</sequence>
<evidence type="ECO:0000256" key="2">
    <source>
        <dbReference type="SAM" id="SignalP"/>
    </source>
</evidence>
<dbReference type="InterPro" id="IPR044016">
    <property type="entry name" value="Big_13"/>
</dbReference>
<dbReference type="OrthoDB" id="1097758at2"/>
<keyword evidence="1" id="KW-0677">Repeat</keyword>
<dbReference type="Pfam" id="PF07532">
    <property type="entry name" value="Big_4"/>
    <property type="match status" value="1"/>
</dbReference>
<accession>A0A2Z4IMB2</accession>
<gene>
    <name evidence="4" type="ORF">DN752_17250</name>
</gene>
<dbReference type="InterPro" id="IPR003410">
    <property type="entry name" value="HYR_dom"/>
</dbReference>
<proteinExistence type="predicted"/>
<evidence type="ECO:0000313" key="4">
    <source>
        <dbReference type="EMBL" id="AWW31736.1"/>
    </source>
</evidence>
<dbReference type="Pfam" id="PF13585">
    <property type="entry name" value="CHU_C"/>
    <property type="match status" value="1"/>
</dbReference>
<feature type="chain" id="PRO_5016269446" evidence="2">
    <location>
        <begin position="21"/>
        <end position="1029"/>
    </location>
</feature>
<evidence type="ECO:0000256" key="1">
    <source>
        <dbReference type="ARBA" id="ARBA00022737"/>
    </source>
</evidence>
<dbReference type="InterPro" id="IPR011081">
    <property type="entry name" value="Big_4"/>
</dbReference>
<name>A0A2Z4IMB2_9BACT</name>
<keyword evidence="2" id="KW-0732">Signal</keyword>
<evidence type="ECO:0000313" key="5">
    <source>
        <dbReference type="Proteomes" id="UP000248688"/>
    </source>
</evidence>
<keyword evidence="5" id="KW-1185">Reference proteome</keyword>
<dbReference type="InterPro" id="IPR026341">
    <property type="entry name" value="T9SS_type_B"/>
</dbReference>
<dbReference type="Proteomes" id="UP000248688">
    <property type="component" value="Chromosome"/>
</dbReference>
<evidence type="ECO:0000259" key="3">
    <source>
        <dbReference type="PROSITE" id="PS50825"/>
    </source>
</evidence>
<dbReference type="PROSITE" id="PS50825">
    <property type="entry name" value="HYR"/>
    <property type="match status" value="1"/>
</dbReference>
<dbReference type="InterPro" id="IPR013783">
    <property type="entry name" value="Ig-like_fold"/>
</dbReference>